<dbReference type="EMBL" id="AL591985">
    <property type="protein sequence ID" value="CAC49740.1"/>
    <property type="molecule type" value="Genomic_DNA"/>
</dbReference>
<keyword evidence="1" id="KW-0614">Plasmid</keyword>
<dbReference type="HOGENOM" id="CLU_209091_0_0_5"/>
<name>Q92U03_RHIME</name>
<dbReference type="EnsemblBacteria" id="CAC49740">
    <property type="protein sequence ID" value="CAC49740"/>
    <property type="gene ID" value="SM_b21510"/>
</dbReference>
<dbReference type="SUPFAM" id="SSF88723">
    <property type="entry name" value="PIN domain-like"/>
    <property type="match status" value="1"/>
</dbReference>
<gene>
    <name evidence="1" type="ORF">SM_b21510</name>
</gene>
<reference evidence="1 2" key="1">
    <citation type="journal article" date="2001" name="Proc. Natl. Acad. Sci. U.S.A.">
        <title>The complete sequence of the 1,683-kb pSymB megaplasmid from the N2-fixing endosymbiont Sinorhizobium meliloti.</title>
        <authorList>
            <person name="Finan T.M."/>
            <person name="Weidner S."/>
            <person name="Wong K."/>
            <person name="Buhrmester J."/>
            <person name="Chain P."/>
            <person name="Vorholter F.J."/>
            <person name="Hernandez-Lucas I."/>
            <person name="Becker A."/>
            <person name="Cowie A."/>
            <person name="Gouzy J."/>
            <person name="Golding B."/>
            <person name="Puhler A."/>
        </authorList>
    </citation>
    <scope>NUCLEOTIDE SEQUENCE [LARGE SCALE GENOMIC DNA]</scope>
    <source>
        <strain evidence="1 2">1021</strain>
        <plasmid evidence="2">Plasmid pSymB</plasmid>
    </source>
</reference>
<dbReference type="KEGG" id="sme:SM_b21510"/>
<sequence length="41" mass="4290">MIILDTNVLSELLAPAPSVAVETWLAEQQTAAVFTTTVTGS</sequence>
<accession>Q92U03</accession>
<evidence type="ECO:0000313" key="1">
    <source>
        <dbReference type="EMBL" id="CAC49740.1"/>
    </source>
</evidence>
<dbReference type="PIR" id="D96009">
    <property type="entry name" value="D96009"/>
</dbReference>
<protein>
    <submittedName>
        <fullName evidence="1">Plasmid stability protein</fullName>
    </submittedName>
</protein>
<evidence type="ECO:0000313" key="2">
    <source>
        <dbReference type="Proteomes" id="UP000001976"/>
    </source>
</evidence>
<geneLocation type="plasmid" evidence="1 2">
    <name>pSymB</name>
</geneLocation>
<dbReference type="SMR" id="Q92U03"/>
<keyword evidence="2" id="KW-1185">Reference proteome</keyword>
<dbReference type="Gene3D" id="3.40.50.1010">
    <property type="entry name" value="5'-nuclease"/>
    <property type="match status" value="1"/>
</dbReference>
<dbReference type="PATRIC" id="fig|266834.11.peg.6260"/>
<dbReference type="AlphaFoldDB" id="Q92U03"/>
<proteinExistence type="predicted"/>
<reference evidence="2" key="2">
    <citation type="journal article" date="2001" name="Science">
        <title>The composite genome of the legume symbiont Sinorhizobium meliloti.</title>
        <authorList>
            <person name="Galibert F."/>
            <person name="Finan T.M."/>
            <person name="Long S.R."/>
            <person name="Puehler A."/>
            <person name="Abola P."/>
            <person name="Ampe F."/>
            <person name="Barloy-Hubler F."/>
            <person name="Barnett M.J."/>
            <person name="Becker A."/>
            <person name="Boistard P."/>
            <person name="Bothe G."/>
            <person name="Boutry M."/>
            <person name="Bowser L."/>
            <person name="Buhrmester J."/>
            <person name="Cadieu E."/>
            <person name="Capela D."/>
            <person name="Chain P."/>
            <person name="Cowie A."/>
            <person name="Davis R.W."/>
            <person name="Dreano S."/>
            <person name="Federspiel N.A."/>
            <person name="Fisher R.F."/>
            <person name="Gloux S."/>
            <person name="Godrie T."/>
            <person name="Goffeau A."/>
            <person name="Golding B."/>
            <person name="Gouzy J."/>
            <person name="Gurjal M."/>
            <person name="Hernandez-Lucas I."/>
            <person name="Hong A."/>
            <person name="Huizar L."/>
            <person name="Hyman R.W."/>
            <person name="Jones T."/>
            <person name="Kahn D."/>
            <person name="Kahn M.L."/>
            <person name="Kalman S."/>
            <person name="Keating D.H."/>
            <person name="Kiss E."/>
            <person name="Komp C."/>
            <person name="Lelaure V."/>
            <person name="Masuy D."/>
            <person name="Palm C."/>
            <person name="Peck M.C."/>
            <person name="Pohl T.M."/>
            <person name="Portetelle D."/>
            <person name="Purnelle B."/>
            <person name="Ramsperger U."/>
            <person name="Surzycki R."/>
            <person name="Thebault P."/>
            <person name="Vandenbol M."/>
            <person name="Vorhoelter F.J."/>
            <person name="Weidner S."/>
            <person name="Wells D.H."/>
            <person name="Wong K."/>
            <person name="Yeh K.-C."/>
            <person name="Batut J."/>
        </authorList>
    </citation>
    <scope>NUCLEOTIDE SEQUENCE [LARGE SCALE GENOMIC DNA]</scope>
    <source>
        <strain evidence="2">1021</strain>
        <plasmid evidence="2">Plasmid pSymB</plasmid>
    </source>
</reference>
<dbReference type="InterPro" id="IPR029060">
    <property type="entry name" value="PIN-like_dom_sf"/>
</dbReference>
<dbReference type="Proteomes" id="UP000001976">
    <property type="component" value="Plasmid pSymB"/>
</dbReference>
<organism evidence="1 2">
    <name type="scientific">Rhizobium meliloti (strain 1021)</name>
    <name type="common">Ensifer meliloti</name>
    <name type="synonym">Sinorhizobium meliloti</name>
    <dbReference type="NCBI Taxonomy" id="266834"/>
    <lineage>
        <taxon>Bacteria</taxon>
        <taxon>Pseudomonadati</taxon>
        <taxon>Pseudomonadota</taxon>
        <taxon>Alphaproteobacteria</taxon>
        <taxon>Hyphomicrobiales</taxon>
        <taxon>Rhizobiaceae</taxon>
        <taxon>Sinorhizobium/Ensifer group</taxon>
        <taxon>Sinorhizobium</taxon>
    </lineage>
</organism>